<dbReference type="Gene3D" id="4.10.95.10">
    <property type="entry name" value="Cytochrome c oxidase, subunit VIa"/>
    <property type="match status" value="1"/>
</dbReference>
<dbReference type="GO" id="GO:0005743">
    <property type="term" value="C:mitochondrial inner membrane"/>
    <property type="evidence" value="ECO:0007669"/>
    <property type="project" value="UniProtKB-SubCell"/>
</dbReference>
<keyword evidence="8" id="KW-1185">Reference proteome</keyword>
<evidence type="ECO:0000313" key="7">
    <source>
        <dbReference type="EMBL" id="TFK41268.1"/>
    </source>
</evidence>
<evidence type="ECO:0000256" key="1">
    <source>
        <dbReference type="ARBA" id="ARBA00004273"/>
    </source>
</evidence>
<name>A0A5C3MBR4_9AGAR</name>
<dbReference type="OrthoDB" id="5947505at2759"/>
<dbReference type="PANTHER" id="PTHR11504:SF0">
    <property type="entry name" value="CYTOCHROME C OXIDASE SUBUNIT"/>
    <property type="match status" value="1"/>
</dbReference>
<evidence type="ECO:0000256" key="5">
    <source>
        <dbReference type="ARBA" id="ARBA00023136"/>
    </source>
</evidence>
<keyword evidence="2" id="KW-0999">Mitochondrion inner membrane</keyword>
<dbReference type="InterPro" id="IPR036418">
    <property type="entry name" value="Cyt_c_oxidase_su6a_sf"/>
</dbReference>
<comment type="subcellular location">
    <subcellularLocation>
        <location evidence="1">Mitochondrion inner membrane</location>
    </subcellularLocation>
</comment>
<dbReference type="PANTHER" id="PTHR11504">
    <property type="entry name" value="CYTOCHROME C OXIDASE POLYPEPTIDE VIA"/>
    <property type="match status" value="1"/>
</dbReference>
<dbReference type="GO" id="GO:0006123">
    <property type="term" value="P:mitochondrial electron transport, cytochrome c to oxygen"/>
    <property type="evidence" value="ECO:0007669"/>
    <property type="project" value="TreeGrafter"/>
</dbReference>
<dbReference type="AlphaFoldDB" id="A0A5C3MBR4"/>
<keyword evidence="3" id="KW-0809">Transit peptide</keyword>
<dbReference type="SUPFAM" id="SSF81411">
    <property type="entry name" value="Mitochondrial cytochrome c oxidase subunit VIa"/>
    <property type="match status" value="1"/>
</dbReference>
<evidence type="ECO:0000313" key="8">
    <source>
        <dbReference type="Proteomes" id="UP000308652"/>
    </source>
</evidence>
<dbReference type="InterPro" id="IPR001349">
    <property type="entry name" value="Cyt_c_oxidase_su6a"/>
</dbReference>
<organism evidence="7 8">
    <name type="scientific">Crucibulum laeve</name>
    <dbReference type="NCBI Taxonomy" id="68775"/>
    <lineage>
        <taxon>Eukaryota</taxon>
        <taxon>Fungi</taxon>
        <taxon>Dikarya</taxon>
        <taxon>Basidiomycota</taxon>
        <taxon>Agaricomycotina</taxon>
        <taxon>Agaricomycetes</taxon>
        <taxon>Agaricomycetidae</taxon>
        <taxon>Agaricales</taxon>
        <taxon>Agaricineae</taxon>
        <taxon>Nidulariaceae</taxon>
        <taxon>Crucibulum</taxon>
    </lineage>
</organism>
<proteinExistence type="inferred from homology"/>
<keyword evidence="5" id="KW-0472">Membrane</keyword>
<reference evidence="7 8" key="1">
    <citation type="journal article" date="2019" name="Nat. Ecol. Evol.">
        <title>Megaphylogeny resolves global patterns of mushroom evolution.</title>
        <authorList>
            <person name="Varga T."/>
            <person name="Krizsan K."/>
            <person name="Foldi C."/>
            <person name="Dima B."/>
            <person name="Sanchez-Garcia M."/>
            <person name="Sanchez-Ramirez S."/>
            <person name="Szollosi G.J."/>
            <person name="Szarkandi J.G."/>
            <person name="Papp V."/>
            <person name="Albert L."/>
            <person name="Andreopoulos W."/>
            <person name="Angelini C."/>
            <person name="Antonin V."/>
            <person name="Barry K.W."/>
            <person name="Bougher N.L."/>
            <person name="Buchanan P."/>
            <person name="Buyck B."/>
            <person name="Bense V."/>
            <person name="Catcheside P."/>
            <person name="Chovatia M."/>
            <person name="Cooper J."/>
            <person name="Damon W."/>
            <person name="Desjardin D."/>
            <person name="Finy P."/>
            <person name="Geml J."/>
            <person name="Haridas S."/>
            <person name="Hughes K."/>
            <person name="Justo A."/>
            <person name="Karasinski D."/>
            <person name="Kautmanova I."/>
            <person name="Kiss B."/>
            <person name="Kocsube S."/>
            <person name="Kotiranta H."/>
            <person name="LaButti K.M."/>
            <person name="Lechner B.E."/>
            <person name="Liimatainen K."/>
            <person name="Lipzen A."/>
            <person name="Lukacs Z."/>
            <person name="Mihaltcheva S."/>
            <person name="Morgado L.N."/>
            <person name="Niskanen T."/>
            <person name="Noordeloos M.E."/>
            <person name="Ohm R.A."/>
            <person name="Ortiz-Santana B."/>
            <person name="Ovrebo C."/>
            <person name="Racz N."/>
            <person name="Riley R."/>
            <person name="Savchenko A."/>
            <person name="Shiryaev A."/>
            <person name="Soop K."/>
            <person name="Spirin V."/>
            <person name="Szebenyi C."/>
            <person name="Tomsovsky M."/>
            <person name="Tulloss R.E."/>
            <person name="Uehling J."/>
            <person name="Grigoriev I.V."/>
            <person name="Vagvolgyi C."/>
            <person name="Papp T."/>
            <person name="Martin F.M."/>
            <person name="Miettinen O."/>
            <person name="Hibbett D.S."/>
            <person name="Nagy L.G."/>
        </authorList>
    </citation>
    <scope>NUCLEOTIDE SEQUENCE [LARGE SCALE GENOMIC DNA]</scope>
    <source>
        <strain evidence="7 8">CBS 166.37</strain>
    </source>
</reference>
<dbReference type="EMBL" id="ML213595">
    <property type="protein sequence ID" value="TFK41268.1"/>
    <property type="molecule type" value="Genomic_DNA"/>
</dbReference>
<sequence>MSFLARSSFRAVTRATPRVRTRTFASENSAALQHFEAEAKALQHHAAETSDLWRKISYYVCLPGIAVCVAWVYNAEAEHAAHLEHLRHENGGELPEIPGFDYMNRRAKPFPWGANSLFYNPHTNKDMN</sequence>
<evidence type="ECO:0000256" key="2">
    <source>
        <dbReference type="ARBA" id="ARBA00022792"/>
    </source>
</evidence>
<gene>
    <name evidence="7" type="ORF">BDQ12DRAFT_733575</name>
</gene>
<evidence type="ECO:0000256" key="4">
    <source>
        <dbReference type="ARBA" id="ARBA00023128"/>
    </source>
</evidence>
<dbReference type="Pfam" id="PF02046">
    <property type="entry name" value="COX6A"/>
    <property type="match status" value="1"/>
</dbReference>
<evidence type="ECO:0000256" key="6">
    <source>
        <dbReference type="RuleBase" id="RU004396"/>
    </source>
</evidence>
<dbReference type="PIRSF" id="PIRSF000277">
    <property type="entry name" value="COX6A1"/>
    <property type="match status" value="1"/>
</dbReference>
<dbReference type="Proteomes" id="UP000308652">
    <property type="component" value="Unassembled WGS sequence"/>
</dbReference>
<accession>A0A5C3MBR4</accession>
<keyword evidence="4" id="KW-0496">Mitochondrion</keyword>
<dbReference type="STRING" id="68775.A0A5C3MBR4"/>
<comment type="similarity">
    <text evidence="6">Belongs to the cytochrome c oxidase subunit 6A family.</text>
</comment>
<dbReference type="GO" id="GO:0030234">
    <property type="term" value="F:enzyme regulator activity"/>
    <property type="evidence" value="ECO:0007669"/>
    <property type="project" value="TreeGrafter"/>
</dbReference>
<protein>
    <submittedName>
        <fullName evidence="7">Cytochrome c oxidase, subunit VIa</fullName>
    </submittedName>
</protein>
<evidence type="ECO:0000256" key="3">
    <source>
        <dbReference type="ARBA" id="ARBA00022946"/>
    </source>
</evidence>